<organism evidence="3 4">
    <name type="scientific">Helianthus annuus</name>
    <name type="common">Common sunflower</name>
    <dbReference type="NCBI Taxonomy" id="4232"/>
    <lineage>
        <taxon>Eukaryota</taxon>
        <taxon>Viridiplantae</taxon>
        <taxon>Streptophyta</taxon>
        <taxon>Embryophyta</taxon>
        <taxon>Tracheophyta</taxon>
        <taxon>Spermatophyta</taxon>
        <taxon>Magnoliopsida</taxon>
        <taxon>eudicotyledons</taxon>
        <taxon>Gunneridae</taxon>
        <taxon>Pentapetalae</taxon>
        <taxon>asterids</taxon>
        <taxon>campanulids</taxon>
        <taxon>Asterales</taxon>
        <taxon>Asteraceae</taxon>
        <taxon>Asteroideae</taxon>
        <taxon>Heliantheae alliance</taxon>
        <taxon>Heliantheae</taxon>
        <taxon>Helianthus</taxon>
    </lineage>
</organism>
<reference evidence="3" key="2">
    <citation type="submission" date="2017-02" db="EMBL/GenBank/DDBJ databases">
        <title>Sunflower complete genome.</title>
        <authorList>
            <person name="Langlade N."/>
            <person name="Munos S."/>
        </authorList>
    </citation>
    <scope>NUCLEOTIDE SEQUENCE [LARGE SCALE GENOMIC DNA]</scope>
    <source>
        <tissue evidence="3">Leaves</tissue>
    </source>
</reference>
<evidence type="ECO:0000313" key="3">
    <source>
        <dbReference type="EMBL" id="OTF99536.1"/>
    </source>
</evidence>
<dbReference type="Proteomes" id="UP000215914">
    <property type="component" value="Chromosome 14"/>
</dbReference>
<protein>
    <submittedName>
        <fullName evidence="3">Uncharacterized protein</fullName>
    </submittedName>
</protein>
<reference evidence="2" key="3">
    <citation type="submission" date="2020-06" db="EMBL/GenBank/DDBJ databases">
        <title>Helianthus annuus Genome sequencing and assembly Release 2.</title>
        <authorList>
            <person name="Gouzy J."/>
            <person name="Langlade N."/>
            <person name="Munos S."/>
        </authorList>
    </citation>
    <scope>NUCLEOTIDE SEQUENCE</scope>
    <source>
        <tissue evidence="2">Leaves</tissue>
    </source>
</reference>
<dbReference type="AlphaFoldDB" id="A0A251SKZ5"/>
<reference evidence="2 4" key="1">
    <citation type="journal article" date="2017" name="Nature">
        <title>The sunflower genome provides insights into oil metabolism, flowering and Asterid evolution.</title>
        <authorList>
            <person name="Badouin H."/>
            <person name="Gouzy J."/>
            <person name="Grassa C.J."/>
            <person name="Murat F."/>
            <person name="Staton S.E."/>
            <person name="Cottret L."/>
            <person name="Lelandais-Briere C."/>
            <person name="Owens G.L."/>
            <person name="Carrere S."/>
            <person name="Mayjonade B."/>
            <person name="Legrand L."/>
            <person name="Gill N."/>
            <person name="Kane N.C."/>
            <person name="Bowers J.E."/>
            <person name="Hubner S."/>
            <person name="Bellec A."/>
            <person name="Berard A."/>
            <person name="Berges H."/>
            <person name="Blanchet N."/>
            <person name="Boniface M.C."/>
            <person name="Brunel D."/>
            <person name="Catrice O."/>
            <person name="Chaidir N."/>
            <person name="Claudel C."/>
            <person name="Donnadieu C."/>
            <person name="Faraut T."/>
            <person name="Fievet G."/>
            <person name="Helmstetter N."/>
            <person name="King M."/>
            <person name="Knapp S.J."/>
            <person name="Lai Z."/>
            <person name="Le Paslier M.C."/>
            <person name="Lippi Y."/>
            <person name="Lorenzon L."/>
            <person name="Mandel J.R."/>
            <person name="Marage G."/>
            <person name="Marchand G."/>
            <person name="Marquand E."/>
            <person name="Bret-Mestries E."/>
            <person name="Morien E."/>
            <person name="Nambeesan S."/>
            <person name="Nguyen T."/>
            <person name="Pegot-Espagnet P."/>
            <person name="Pouilly N."/>
            <person name="Raftis F."/>
            <person name="Sallet E."/>
            <person name="Schiex T."/>
            <person name="Thomas J."/>
            <person name="Vandecasteele C."/>
            <person name="Vares D."/>
            <person name="Vear F."/>
            <person name="Vautrin S."/>
            <person name="Crespi M."/>
            <person name="Mangin B."/>
            <person name="Burke J.M."/>
            <person name="Salse J."/>
            <person name="Munos S."/>
            <person name="Vincourt P."/>
            <person name="Rieseberg L.H."/>
            <person name="Langlade N.B."/>
        </authorList>
    </citation>
    <scope>NUCLEOTIDE SEQUENCE [LARGE SCALE GENOMIC DNA]</scope>
    <source>
        <strain evidence="4">cv. SF193</strain>
        <tissue evidence="2">Leaves</tissue>
    </source>
</reference>
<accession>A0A251SKZ5</accession>
<proteinExistence type="predicted"/>
<name>A0A251SKZ5_HELAN</name>
<evidence type="ECO:0000313" key="2">
    <source>
        <dbReference type="EMBL" id="KAF5770850.1"/>
    </source>
</evidence>
<evidence type="ECO:0000256" key="1">
    <source>
        <dbReference type="SAM" id="MobiDB-lite"/>
    </source>
</evidence>
<feature type="region of interest" description="Disordered" evidence="1">
    <location>
        <begin position="26"/>
        <end position="51"/>
    </location>
</feature>
<dbReference type="EMBL" id="MNCJ02000329">
    <property type="protein sequence ID" value="KAF5770850.1"/>
    <property type="molecule type" value="Genomic_DNA"/>
</dbReference>
<keyword evidence="4" id="KW-1185">Reference proteome</keyword>
<sequence>MGQNGFLLSHPKTRIRLEWERYVPSLKPRHQIPKSPSSSDFKPHHQIPKSP</sequence>
<evidence type="ECO:0000313" key="4">
    <source>
        <dbReference type="Proteomes" id="UP000215914"/>
    </source>
</evidence>
<dbReference type="EMBL" id="CM007903">
    <property type="protein sequence ID" value="OTF99536.1"/>
    <property type="molecule type" value="Genomic_DNA"/>
</dbReference>
<gene>
    <name evidence="3" type="ORF">HannXRQ_Chr14g0457701</name>
    <name evidence="2" type="ORF">HanXRQr2_Chr14g0663991</name>
</gene>
<dbReference type="InParanoid" id="A0A251SKZ5"/>
<dbReference type="Gramene" id="mRNA:HanXRQr2_Chr14g0663991">
    <property type="protein sequence ID" value="CDS:HanXRQr2_Chr14g0663991.1"/>
    <property type="gene ID" value="HanXRQr2_Chr14g0663991"/>
</dbReference>